<feature type="compositionally biased region" description="Pro residues" evidence="1">
    <location>
        <begin position="287"/>
        <end position="301"/>
    </location>
</feature>
<keyword evidence="3" id="KW-1185">Reference proteome</keyword>
<organism evidence="2 3">
    <name type="scientific">Saccharothrix yanglingensis</name>
    <dbReference type="NCBI Taxonomy" id="659496"/>
    <lineage>
        <taxon>Bacteria</taxon>
        <taxon>Bacillati</taxon>
        <taxon>Actinomycetota</taxon>
        <taxon>Actinomycetes</taxon>
        <taxon>Pseudonocardiales</taxon>
        <taxon>Pseudonocardiaceae</taxon>
        <taxon>Saccharothrix</taxon>
    </lineage>
</organism>
<feature type="region of interest" description="Disordered" evidence="1">
    <location>
        <begin position="185"/>
        <end position="326"/>
    </location>
</feature>
<evidence type="ECO:0000313" key="3">
    <source>
        <dbReference type="Proteomes" id="UP001225605"/>
    </source>
</evidence>
<sequence length="410" mass="43608">MSLAGRVDDDALTQARELLAVAELDRAVELLVGCLLAGRIPVSTEERREVGWLLAEVRSDRSLADRLFAVEQVPVPRHRFSVESDPADGLGDVLGRTVSALPDVRGVRATWRSTPAGATPGPLPQRIVLVDIGPSGFAPATAYRVDTVLRKAGIRAAVEVLTVGTPLGEYHAAAVTTAREVFFASGSTTPGPPPDPGTWFDGDVSGQAPVVEPEPVPVEPENGSKSRRARVDSYEGAQPFPPKPVKRLPVREPADEPRFDGFRGSGDGIDDVRADDVRVPDVAPEPVAEPAPEPVVEPAPEPVVDEPRAATPPVVPLSFPLPDDHPLSRAEVTTELNPDDLAALQAALADGQAPASVQLPPTVDAKLSDRERALLQQLHEELAQREQQSWPGGPEFVNGVPKPNNGRFTG</sequence>
<proteinExistence type="predicted"/>
<name>A0ABU0WTX4_9PSEU</name>
<accession>A0ABU0WTX4</accession>
<feature type="compositionally biased region" description="Basic and acidic residues" evidence="1">
    <location>
        <begin position="249"/>
        <end position="261"/>
    </location>
</feature>
<dbReference type="Proteomes" id="UP001225605">
    <property type="component" value="Unassembled WGS sequence"/>
</dbReference>
<dbReference type="EMBL" id="NSDM01000001">
    <property type="protein sequence ID" value="MDQ2583299.1"/>
    <property type="molecule type" value="Genomic_DNA"/>
</dbReference>
<feature type="compositionally biased region" description="Low complexity" evidence="1">
    <location>
        <begin position="197"/>
        <end position="211"/>
    </location>
</feature>
<evidence type="ECO:0000313" key="2">
    <source>
        <dbReference type="EMBL" id="MDQ2583299.1"/>
    </source>
</evidence>
<comment type="caution">
    <text evidence="2">The sequence shown here is derived from an EMBL/GenBank/DDBJ whole genome shotgun (WGS) entry which is preliminary data.</text>
</comment>
<evidence type="ECO:0000256" key="1">
    <source>
        <dbReference type="SAM" id="MobiDB-lite"/>
    </source>
</evidence>
<feature type="compositionally biased region" description="Basic and acidic residues" evidence="1">
    <location>
        <begin position="270"/>
        <end position="279"/>
    </location>
</feature>
<reference evidence="2 3" key="1">
    <citation type="submission" date="2017-06" db="EMBL/GenBank/DDBJ databases">
        <title>Cultured bacterium strain Saccharothrix yanglingensis Hhs.015.</title>
        <authorList>
            <person name="Xia Y."/>
        </authorList>
    </citation>
    <scope>NUCLEOTIDE SEQUENCE [LARGE SCALE GENOMIC DNA]</scope>
    <source>
        <strain evidence="2 3">Hhs.015</strain>
    </source>
</reference>
<protein>
    <submittedName>
        <fullName evidence="2">Uncharacterized protein</fullName>
    </submittedName>
</protein>
<feature type="region of interest" description="Disordered" evidence="1">
    <location>
        <begin position="382"/>
        <end position="410"/>
    </location>
</feature>
<dbReference type="RefSeq" id="WP_306744360.1">
    <property type="nucleotide sequence ID" value="NZ_NSDM01000001.1"/>
</dbReference>
<gene>
    <name evidence="2" type="ORF">CKY47_04740</name>
</gene>